<gene>
    <name evidence="2" type="ORF">H6G06_09225</name>
</gene>
<organism evidence="2 3">
    <name type="scientific">Anabaena sphaerica FACHB-251</name>
    <dbReference type="NCBI Taxonomy" id="2692883"/>
    <lineage>
        <taxon>Bacteria</taxon>
        <taxon>Bacillati</taxon>
        <taxon>Cyanobacteriota</taxon>
        <taxon>Cyanophyceae</taxon>
        <taxon>Nostocales</taxon>
        <taxon>Nostocaceae</taxon>
        <taxon>Anabaena</taxon>
    </lineage>
</organism>
<dbReference type="SUPFAM" id="SSF158682">
    <property type="entry name" value="TerB-like"/>
    <property type="match status" value="1"/>
</dbReference>
<dbReference type="InterPro" id="IPR007791">
    <property type="entry name" value="DjlA_N"/>
</dbReference>
<name>A0A926WGF9_9NOST</name>
<dbReference type="EMBL" id="JACJQU010000004">
    <property type="protein sequence ID" value="MBD2293665.1"/>
    <property type="molecule type" value="Genomic_DNA"/>
</dbReference>
<reference evidence="3" key="1">
    <citation type="journal article" date="2020" name="ISME J.">
        <title>Comparative genomics reveals insights into cyanobacterial evolution and habitat adaptation.</title>
        <authorList>
            <person name="Chen M.Y."/>
            <person name="Teng W.K."/>
            <person name="Zhao L."/>
            <person name="Hu C.X."/>
            <person name="Zhou Y.K."/>
            <person name="Han B.P."/>
            <person name="Song L.R."/>
            <person name="Shu W.S."/>
        </authorList>
    </citation>
    <scope>NUCLEOTIDE SEQUENCE [LARGE SCALE GENOMIC DNA]</scope>
    <source>
        <strain evidence="3">FACHB-251</strain>
    </source>
</reference>
<evidence type="ECO:0000259" key="1">
    <source>
        <dbReference type="Pfam" id="PF05099"/>
    </source>
</evidence>
<dbReference type="InterPro" id="IPR029024">
    <property type="entry name" value="TerB-like"/>
</dbReference>
<dbReference type="Proteomes" id="UP000662185">
    <property type="component" value="Unassembled WGS sequence"/>
</dbReference>
<evidence type="ECO:0000313" key="2">
    <source>
        <dbReference type="EMBL" id="MBD2293665.1"/>
    </source>
</evidence>
<protein>
    <submittedName>
        <fullName evidence="2">Tellurite resistance TerB family protein</fullName>
    </submittedName>
</protein>
<dbReference type="CDD" id="cd07176">
    <property type="entry name" value="terB"/>
    <property type="match status" value="1"/>
</dbReference>
<proteinExistence type="predicted"/>
<dbReference type="Gene3D" id="1.10.3680.10">
    <property type="entry name" value="TerB-like"/>
    <property type="match status" value="1"/>
</dbReference>
<feature type="domain" description="Co-chaperone DjlA N-terminal" evidence="1">
    <location>
        <begin position="22"/>
        <end position="137"/>
    </location>
</feature>
<dbReference type="Pfam" id="PF05099">
    <property type="entry name" value="TerB"/>
    <property type="match status" value="1"/>
</dbReference>
<keyword evidence="3" id="KW-1185">Reference proteome</keyword>
<sequence>MGLFDRIAGSRKKASTTLGPAEAFAAIALIAVASDGYITDSEAQALSTILGRMQLFRSYPGDVMRKMFDKLLSIMQREGLDALFNAATTALPHDLTETAFAVATDIVLADGEVTDEEEKLLNDLCRILEVPEETAIKIIDVMLIKNKG</sequence>
<dbReference type="AlphaFoldDB" id="A0A926WGF9"/>
<accession>A0A926WGF9</accession>
<evidence type="ECO:0000313" key="3">
    <source>
        <dbReference type="Proteomes" id="UP000662185"/>
    </source>
</evidence>
<dbReference type="RefSeq" id="WP_190559308.1">
    <property type="nucleotide sequence ID" value="NZ_JACJQU010000004.1"/>
</dbReference>
<comment type="caution">
    <text evidence="2">The sequence shown here is derived from an EMBL/GenBank/DDBJ whole genome shotgun (WGS) entry which is preliminary data.</text>
</comment>